<evidence type="ECO:0000256" key="8">
    <source>
        <dbReference type="ARBA" id="ARBA00022853"/>
    </source>
</evidence>
<evidence type="ECO:0000256" key="12">
    <source>
        <dbReference type="ARBA" id="ARBA00048287"/>
    </source>
</evidence>
<feature type="region of interest" description="Disordered" evidence="16">
    <location>
        <begin position="508"/>
        <end position="528"/>
    </location>
</feature>
<evidence type="ECO:0000256" key="16">
    <source>
        <dbReference type="SAM" id="MobiDB-lite"/>
    </source>
</evidence>
<dbReference type="InterPro" id="IPR037138">
    <property type="entry name" value="His_deacetylse_dom_sf"/>
</dbReference>
<dbReference type="PANTHER" id="PTHR10625">
    <property type="entry name" value="HISTONE DEACETYLASE HDAC1-RELATED"/>
    <property type="match status" value="1"/>
</dbReference>
<evidence type="ECO:0000256" key="1">
    <source>
        <dbReference type="ARBA" id="ARBA00004123"/>
    </source>
</evidence>
<feature type="compositionally biased region" description="Polar residues" evidence="16">
    <location>
        <begin position="275"/>
        <end position="289"/>
    </location>
</feature>
<evidence type="ECO:0000256" key="6">
    <source>
        <dbReference type="ARBA" id="ARBA00022801"/>
    </source>
</evidence>
<evidence type="ECO:0000256" key="13">
    <source>
        <dbReference type="PIRNR" id="PIRNR037911"/>
    </source>
</evidence>
<dbReference type="FunFam" id="3.40.800.20:FF:000002">
    <property type="entry name" value="Histone deacetylase"/>
    <property type="match status" value="1"/>
</dbReference>
<evidence type="ECO:0000256" key="5">
    <source>
        <dbReference type="ARBA" id="ARBA00022723"/>
    </source>
</evidence>
<keyword evidence="5 15" id="KW-0479">Metal-binding</keyword>
<feature type="binding site" evidence="15">
    <location>
        <position position="881"/>
    </location>
    <ligand>
        <name>Zn(2+)</name>
        <dbReference type="ChEBI" id="CHEBI:29105"/>
    </ligand>
</feature>
<dbReference type="CDD" id="cd11681">
    <property type="entry name" value="HDAC_classIIa"/>
    <property type="match status" value="1"/>
</dbReference>
<keyword evidence="8 13" id="KW-0156">Chromatin regulator</keyword>
<keyword evidence="9 13" id="KW-0805">Transcription regulation</keyword>
<feature type="compositionally biased region" description="Low complexity" evidence="16">
    <location>
        <begin position="117"/>
        <end position="133"/>
    </location>
</feature>
<dbReference type="GO" id="GO:0046872">
    <property type="term" value="F:metal ion binding"/>
    <property type="evidence" value="ECO:0007669"/>
    <property type="project" value="UniProtKB-KW"/>
</dbReference>
<evidence type="ECO:0000256" key="14">
    <source>
        <dbReference type="PIRSR" id="PIRSR037911-1"/>
    </source>
</evidence>
<comment type="function">
    <text evidence="13">Responsible for the deacetylation of lysine residues on the N-terminal part of the core histones (H2A, H2B, H3 and H4). Histone deacetylation gives a tag for epigenetic repression and plays an important role in transcriptional regulation, cell cycle progression and developmental events.</text>
</comment>
<evidence type="ECO:0000256" key="11">
    <source>
        <dbReference type="ARBA" id="ARBA00023242"/>
    </source>
</evidence>
<feature type="domain" description="Histone deacetylase" evidence="17">
    <location>
        <begin position="808"/>
        <end position="1123"/>
    </location>
</feature>
<feature type="binding site" evidence="15">
    <location>
        <position position="800"/>
    </location>
    <ligand>
        <name>Zn(2+)</name>
        <dbReference type="ChEBI" id="CHEBI:29105"/>
    </ligand>
</feature>
<comment type="similarity">
    <text evidence="2 13">Belongs to the histone deacetylase family. HD type 2 subfamily.</text>
</comment>
<evidence type="ECO:0000256" key="7">
    <source>
        <dbReference type="ARBA" id="ARBA00022833"/>
    </source>
</evidence>
<dbReference type="GO" id="GO:0040029">
    <property type="term" value="P:epigenetic regulation of gene expression"/>
    <property type="evidence" value="ECO:0007669"/>
    <property type="project" value="TreeGrafter"/>
</dbReference>
<evidence type="ECO:0000313" key="18">
    <source>
        <dbReference type="Proteomes" id="UP000504633"/>
    </source>
</evidence>
<feature type="region of interest" description="Disordered" evidence="16">
    <location>
        <begin position="715"/>
        <end position="743"/>
    </location>
</feature>
<evidence type="ECO:0000256" key="10">
    <source>
        <dbReference type="ARBA" id="ARBA00023163"/>
    </source>
</evidence>
<dbReference type="CTD" id="9759"/>
<dbReference type="PRINTS" id="PR01270">
    <property type="entry name" value="HDASUPER"/>
</dbReference>
<feature type="region of interest" description="Disordered" evidence="16">
    <location>
        <begin position="109"/>
        <end position="153"/>
    </location>
</feature>
<dbReference type="SUPFAM" id="SSF52768">
    <property type="entry name" value="Arginase/deacetylase"/>
    <property type="match status" value="1"/>
</dbReference>
<feature type="compositionally biased region" description="Polar residues" evidence="16">
    <location>
        <begin position="321"/>
        <end position="338"/>
    </location>
</feature>
<dbReference type="PANTHER" id="PTHR10625:SF5">
    <property type="entry name" value="HISTONE DEACETYLASE"/>
    <property type="match status" value="1"/>
</dbReference>
<dbReference type="Proteomes" id="UP000504633">
    <property type="component" value="Unplaced"/>
</dbReference>
<comment type="subcellular location">
    <subcellularLocation>
        <location evidence="1 13">Nucleus</location>
    </subcellularLocation>
</comment>
<feature type="region of interest" description="Disordered" evidence="16">
    <location>
        <begin position="174"/>
        <end position="215"/>
    </location>
</feature>
<feature type="region of interest" description="Disordered" evidence="16">
    <location>
        <begin position="424"/>
        <end position="447"/>
    </location>
</feature>
<keyword evidence="18" id="KW-1185">Reference proteome</keyword>
<feature type="compositionally biased region" description="Low complexity" evidence="16">
    <location>
        <begin position="293"/>
        <end position="311"/>
    </location>
</feature>
<evidence type="ECO:0000256" key="3">
    <source>
        <dbReference type="ARBA" id="ARBA00012111"/>
    </source>
</evidence>
<evidence type="ECO:0000256" key="2">
    <source>
        <dbReference type="ARBA" id="ARBA00007738"/>
    </source>
</evidence>
<dbReference type="InterPro" id="IPR023696">
    <property type="entry name" value="Ureohydrolase_dom_sf"/>
</dbReference>
<feature type="region of interest" description="Disordered" evidence="16">
    <location>
        <begin position="270"/>
        <end position="338"/>
    </location>
</feature>
<feature type="binding site" evidence="15">
    <location>
        <position position="808"/>
    </location>
    <ligand>
        <name>Zn(2+)</name>
        <dbReference type="ChEBI" id="CHEBI:29105"/>
    </ligand>
</feature>
<dbReference type="Pfam" id="PF00850">
    <property type="entry name" value="Hist_deacetyl"/>
    <property type="match status" value="1"/>
</dbReference>
<evidence type="ECO:0000256" key="4">
    <source>
        <dbReference type="ARBA" id="ARBA00022491"/>
    </source>
</evidence>
<feature type="compositionally biased region" description="Polar residues" evidence="16">
    <location>
        <begin position="723"/>
        <end position="739"/>
    </location>
</feature>
<evidence type="ECO:0000259" key="17">
    <source>
        <dbReference type="Pfam" id="PF00850"/>
    </source>
</evidence>
<dbReference type="PIRSF" id="PIRSF037911">
    <property type="entry name" value="HDAC_II_euk"/>
    <property type="match status" value="1"/>
</dbReference>
<organism evidence="18 19">
    <name type="scientific">Drosophila hydei</name>
    <name type="common">Fruit fly</name>
    <dbReference type="NCBI Taxonomy" id="7224"/>
    <lineage>
        <taxon>Eukaryota</taxon>
        <taxon>Metazoa</taxon>
        <taxon>Ecdysozoa</taxon>
        <taxon>Arthropoda</taxon>
        <taxon>Hexapoda</taxon>
        <taxon>Insecta</taxon>
        <taxon>Pterygota</taxon>
        <taxon>Neoptera</taxon>
        <taxon>Endopterygota</taxon>
        <taxon>Diptera</taxon>
        <taxon>Brachycera</taxon>
        <taxon>Muscomorpha</taxon>
        <taxon>Ephydroidea</taxon>
        <taxon>Drosophilidae</taxon>
        <taxon>Drosophila</taxon>
    </lineage>
</organism>
<dbReference type="AlphaFoldDB" id="A0A6J1M9J2"/>
<comment type="catalytic activity">
    <reaction evidence="12 13">
        <text>N(6)-acetyl-L-lysyl-[histone] + H2O = L-lysyl-[histone] + acetate</text>
        <dbReference type="Rhea" id="RHEA:58196"/>
        <dbReference type="Rhea" id="RHEA-COMP:9845"/>
        <dbReference type="Rhea" id="RHEA-COMP:11338"/>
        <dbReference type="ChEBI" id="CHEBI:15377"/>
        <dbReference type="ChEBI" id="CHEBI:29969"/>
        <dbReference type="ChEBI" id="CHEBI:30089"/>
        <dbReference type="ChEBI" id="CHEBI:61930"/>
        <dbReference type="EC" id="3.5.1.98"/>
    </reaction>
</comment>
<dbReference type="GO" id="GO:0141221">
    <property type="term" value="F:histone deacetylase activity, hydrolytic mechanism"/>
    <property type="evidence" value="ECO:0007669"/>
    <property type="project" value="UniProtKB-EC"/>
</dbReference>
<proteinExistence type="inferred from homology"/>
<evidence type="ECO:0000256" key="15">
    <source>
        <dbReference type="PIRSR" id="PIRSR037911-2"/>
    </source>
</evidence>
<sequence length="1217" mass="132014">MSSPDDRIPIRDLPPEAGNDERLLHITPGVLSLDFKPHQVDIDQQILELKKSQELQKQRLFHSYQEQTKQMELEHKLQLEHKYHFAVHSHGAFQELREQSMVTAAAVVEEQHRQHHQQQQQQHQQQQQQQQQQQRERREREVMKRKENCSANASPEVKQILSCFLMSRKSQAVAPNGTTTTSPYRNRGVVKSSSGESLPAGTVTSAHPYKIPQPPTSLLKYESDFPLRKTASEPNLLKIRLKQSVIERKARIGGPAGARRHERLLQAAQRRHQKNSVLTNCNSTTDSGPNSPPSSTTLSVGVVGSRGSPTSAPIQEENEEGSQYQPGQRSSINDLPLFSSPSLPNISLGRPHLTNAQAGQANYAMFAALRQHAAAAGAPPVGVGVGVGVGTPPTYYNPLAMTFGGRQPAPPLSMMPATGIAPQPSPVVRSASATSTSSSQASLVGDTAPPQAHAASLTSASSYMQLSGASAVNLHAAAVAVAAAAAAAAGTLPPTNSHGHSHAHALYNAHQQQQQQQQQQAQQVAHTHAPITDAQVAQVHLHKQGHRPLGRTQSAPLPLGHPMLTGASQLSMVQTHYENSEAERQAYEHQVLTQKLRQKVLTRSDAAAAAAVVAAIREPQLQLREEEDDSAAEVMDLTDKKKPPKTVLTNTIATSTSQNLPEALAAASYRAAAKSSKLRDQEYLQQQRELLYLHEEELAKDLMCPLSRTLSSPLVPGHGLSQIPDTGQHPTPIATSSSADHIPPVNLTLPHKRQVFGNVYAAQLRQQQQQQQATVESGLPTHKKITTGLAYDPLMLKHSCICGDNSPHPEHSGRLQSVWARLNETDLVKRCDRLRARKATQEELQTVHTEAHAMLFGSNQGQLTRPKLESTLSASFVRLSCGGLGVDLDTTWNEHHTATAARMAAGCVIDLAFKTAKGELRNGFAVVRPPGHHAEANLAMGFCFFNSIAIAAKLLRQRVPEMKRILIVDWDVHHGNGTQQAFYQSPDILYLSIHRHDDGNFFPGTGGPTECGSGAGLGYNVNISWSGALNPPLGDAEYIAAFRTVVMPIAKCFNPDIVLVSSGFDAATGHPAPLGGYHVSPACFGLMTRELLKLANGKVVLALEGGYDLAAICDSAQECVRALLGDAAAPIAPGELERPPCQNAINTLQKTIAIQQTHWPCVRLLEHTVCLSALEALKIEHDESETVNAMAGLSMQSLHRTLSRDDSEEPMDQDETK</sequence>
<keyword evidence="10 13" id="KW-0804">Transcription</keyword>
<keyword evidence="4 13" id="KW-0678">Repressor</keyword>
<dbReference type="InterPro" id="IPR000286">
    <property type="entry name" value="HDACs"/>
</dbReference>
<feature type="compositionally biased region" description="Basic and acidic residues" evidence="16">
    <location>
        <begin position="134"/>
        <end position="148"/>
    </location>
</feature>
<keyword evidence="6 13" id="KW-0378">Hydrolase</keyword>
<dbReference type="RefSeq" id="XP_023175190.1">
    <property type="nucleotide sequence ID" value="XM_023319422.2"/>
</dbReference>
<dbReference type="OrthoDB" id="5232919at2759"/>
<protein>
    <recommendedName>
        <fullName evidence="3 13">Histone deacetylase</fullName>
        <ecNumber evidence="3 13">3.5.1.98</ecNumber>
    </recommendedName>
</protein>
<dbReference type="Gene3D" id="3.40.800.20">
    <property type="entry name" value="Histone deacetylase domain"/>
    <property type="match status" value="1"/>
</dbReference>
<dbReference type="KEGG" id="dhe:111602402"/>
<feature type="active site" evidence="14">
    <location>
        <position position="933"/>
    </location>
</feature>
<accession>A0A6J1M9J2</accession>
<gene>
    <name evidence="19 20" type="primary">LOC111602402</name>
</gene>
<dbReference type="GeneID" id="111602402"/>
<dbReference type="GO" id="GO:0000122">
    <property type="term" value="P:negative regulation of transcription by RNA polymerase II"/>
    <property type="evidence" value="ECO:0007669"/>
    <property type="project" value="InterPro"/>
</dbReference>
<evidence type="ECO:0000256" key="9">
    <source>
        <dbReference type="ARBA" id="ARBA00023015"/>
    </source>
</evidence>
<feature type="region of interest" description="Disordered" evidence="16">
    <location>
        <begin position="1198"/>
        <end position="1217"/>
    </location>
</feature>
<evidence type="ECO:0000313" key="19">
    <source>
        <dbReference type="RefSeq" id="XP_023175190.1"/>
    </source>
</evidence>
<dbReference type="RefSeq" id="XP_023175191.1">
    <property type="nucleotide sequence ID" value="XM_023319423.2"/>
</dbReference>
<name>A0A6J1M9J2_DROHY</name>
<reference evidence="19 20" key="1">
    <citation type="submission" date="2025-04" db="UniProtKB">
        <authorList>
            <consortium name="RefSeq"/>
        </authorList>
    </citation>
    <scope>IDENTIFICATION</scope>
    <source>
        <strain evidence="19 20">15085-1641.00</strain>
        <tissue evidence="19 20">Whole body</tissue>
    </source>
</reference>
<feature type="compositionally biased region" description="Low complexity" evidence="16">
    <location>
        <begin position="430"/>
        <end position="442"/>
    </location>
</feature>
<dbReference type="InterPro" id="IPR023801">
    <property type="entry name" value="His_deacetylse_dom"/>
</dbReference>
<feature type="compositionally biased region" description="Low complexity" evidence="16">
    <location>
        <begin position="511"/>
        <end position="523"/>
    </location>
</feature>
<feature type="binding site" evidence="15">
    <location>
        <position position="802"/>
    </location>
    <ligand>
        <name>Zn(2+)</name>
        <dbReference type="ChEBI" id="CHEBI:29105"/>
    </ligand>
</feature>
<keyword evidence="7 15" id="KW-0862">Zinc</keyword>
<evidence type="ECO:0000313" key="20">
    <source>
        <dbReference type="RefSeq" id="XP_023175191.1"/>
    </source>
</evidence>
<keyword evidence="11" id="KW-0539">Nucleus</keyword>
<dbReference type="GO" id="GO:0000118">
    <property type="term" value="C:histone deacetylase complex"/>
    <property type="evidence" value="ECO:0007669"/>
    <property type="project" value="TreeGrafter"/>
</dbReference>
<feature type="compositionally biased region" description="Acidic residues" evidence="16">
    <location>
        <begin position="1206"/>
        <end position="1217"/>
    </location>
</feature>
<dbReference type="InterPro" id="IPR046949">
    <property type="entry name" value="HDAC4/5/7/9"/>
</dbReference>
<dbReference type="EC" id="3.5.1.98" evidence="3 13"/>